<evidence type="ECO:0000259" key="1">
    <source>
        <dbReference type="SMART" id="SM00587"/>
    </source>
</evidence>
<dbReference type="InterPro" id="IPR015897">
    <property type="entry name" value="CHK_kinase-like"/>
</dbReference>
<sequence>MRLEELTPAWLAGVLGRPVDALDVAQVGTGQIGTCFRLRAAGGSPETVLVKLPPPDPAARDMMAGAYRGEVRFYQLLADTVTVRTPACHLAEVADDSGDFVLVLEDLAPAAQGDQIAGCSVDQARDAVVNLAGLHGPRWSDPSLLDIDTLTLNGPDEIALLLEMYGPTTELFLDGLGDLVAPADAAVLRACVDAIGPWLLGRTERFGLVHGDYRLDNLLFPPDGGPGVVAVDWQTLSLALPARDLAYFLGTSLRVADRRAHERDLVAAYHHALASYGVADYSLDDCWDDYVFALIQGPLVSVFGCAYGTRTERGDRMFAAMVERSCAAIRDLGTLDLPELAAR</sequence>
<name>A0ABS7UEG5_9ACTN</name>
<evidence type="ECO:0000313" key="2">
    <source>
        <dbReference type="EMBL" id="MBZ5739172.1"/>
    </source>
</evidence>
<dbReference type="EMBL" id="JAIQZJ010000007">
    <property type="protein sequence ID" value="MBZ5739172.1"/>
    <property type="molecule type" value="Genomic_DNA"/>
</dbReference>
<keyword evidence="3" id="KW-1185">Reference proteome</keyword>
<comment type="caution">
    <text evidence="2">The sequence shown here is derived from an EMBL/GenBank/DDBJ whole genome shotgun (WGS) entry which is preliminary data.</text>
</comment>
<accession>A0ABS7UEG5</accession>
<dbReference type="SMART" id="SM00587">
    <property type="entry name" value="CHK"/>
    <property type="match status" value="1"/>
</dbReference>
<dbReference type="Pfam" id="PF01636">
    <property type="entry name" value="APH"/>
    <property type="match status" value="1"/>
</dbReference>
<dbReference type="RefSeq" id="WP_224123543.1">
    <property type="nucleotide sequence ID" value="NZ_JAIQZJ010000007.1"/>
</dbReference>
<dbReference type="SUPFAM" id="SSF56112">
    <property type="entry name" value="Protein kinase-like (PK-like)"/>
    <property type="match status" value="1"/>
</dbReference>
<protein>
    <submittedName>
        <fullName evidence="2">Ecdysteroid 22-kinase family protein</fullName>
    </submittedName>
</protein>
<dbReference type="Proteomes" id="UP000780875">
    <property type="component" value="Unassembled WGS sequence"/>
</dbReference>
<evidence type="ECO:0000313" key="3">
    <source>
        <dbReference type="Proteomes" id="UP000780875"/>
    </source>
</evidence>
<dbReference type="InterPro" id="IPR052961">
    <property type="entry name" value="Oxido-Kinase-like_Enzymes"/>
</dbReference>
<reference evidence="2 3" key="1">
    <citation type="submission" date="2021-09" db="EMBL/GenBank/DDBJ databases">
        <title>Whole genome sequence of Nocardioides sp. GBK3QG-3.</title>
        <authorList>
            <person name="Tuo L."/>
        </authorList>
    </citation>
    <scope>NUCLEOTIDE SEQUENCE [LARGE SCALE GENOMIC DNA]</scope>
    <source>
        <strain evidence="2 3">GBK3QG-3</strain>
    </source>
</reference>
<dbReference type="Gene3D" id="3.90.1200.10">
    <property type="match status" value="1"/>
</dbReference>
<proteinExistence type="predicted"/>
<dbReference type="InterPro" id="IPR002575">
    <property type="entry name" value="Aminoglycoside_PTrfase"/>
</dbReference>
<dbReference type="PANTHER" id="PTHR23020:SF41">
    <property type="entry name" value="AMINOGLYCOSIDE PHOSPHOTRANSFERASE DOMAIN-CONTAINING PROTEIN"/>
    <property type="match status" value="1"/>
</dbReference>
<dbReference type="PANTHER" id="PTHR23020">
    <property type="entry name" value="UNCHARACTERIZED NUCLEAR HORMONE RECEPTOR-RELATED"/>
    <property type="match status" value="1"/>
</dbReference>
<organism evidence="2 3">
    <name type="scientific">Nocardioides mangrovi</name>
    <dbReference type="NCBI Taxonomy" id="2874580"/>
    <lineage>
        <taxon>Bacteria</taxon>
        <taxon>Bacillati</taxon>
        <taxon>Actinomycetota</taxon>
        <taxon>Actinomycetes</taxon>
        <taxon>Propionibacteriales</taxon>
        <taxon>Nocardioidaceae</taxon>
        <taxon>Nocardioides</taxon>
    </lineage>
</organism>
<dbReference type="InterPro" id="IPR011009">
    <property type="entry name" value="Kinase-like_dom_sf"/>
</dbReference>
<gene>
    <name evidence="2" type="ORF">K8U61_13445</name>
</gene>
<feature type="domain" description="CHK kinase-like" evidence="1">
    <location>
        <begin position="102"/>
        <end position="279"/>
    </location>
</feature>